<evidence type="ECO:0000256" key="2">
    <source>
        <dbReference type="SAM" id="Phobius"/>
    </source>
</evidence>
<evidence type="ECO:0000313" key="3">
    <source>
        <dbReference type="EMBL" id="CAG8592660.1"/>
    </source>
</evidence>
<dbReference type="InterPro" id="IPR039965">
    <property type="entry name" value="C3H7.08c"/>
</dbReference>
<evidence type="ECO:0000256" key="1">
    <source>
        <dbReference type="SAM" id="MobiDB-lite"/>
    </source>
</evidence>
<dbReference type="AlphaFoldDB" id="A0A9N9GCF9"/>
<dbReference type="Proteomes" id="UP000789759">
    <property type="component" value="Unassembled WGS sequence"/>
</dbReference>
<name>A0A9N9GCF9_9GLOM</name>
<dbReference type="EMBL" id="CAJVQA010004160">
    <property type="protein sequence ID" value="CAG8592660.1"/>
    <property type="molecule type" value="Genomic_DNA"/>
</dbReference>
<comment type="caution">
    <text evidence="3">The sequence shown here is derived from an EMBL/GenBank/DDBJ whole genome shotgun (WGS) entry which is preliminary data.</text>
</comment>
<dbReference type="PANTHER" id="PTHR40466:SF1">
    <property type="entry name" value="FUNGAL PROTEIN"/>
    <property type="match status" value="1"/>
</dbReference>
<accession>A0A9N9GCF9</accession>
<keyword evidence="2" id="KW-1133">Transmembrane helix</keyword>
<organism evidence="3 4">
    <name type="scientific">Cetraspora pellucida</name>
    <dbReference type="NCBI Taxonomy" id="1433469"/>
    <lineage>
        <taxon>Eukaryota</taxon>
        <taxon>Fungi</taxon>
        <taxon>Fungi incertae sedis</taxon>
        <taxon>Mucoromycota</taxon>
        <taxon>Glomeromycotina</taxon>
        <taxon>Glomeromycetes</taxon>
        <taxon>Diversisporales</taxon>
        <taxon>Gigasporaceae</taxon>
        <taxon>Cetraspora</taxon>
    </lineage>
</organism>
<keyword evidence="2" id="KW-0472">Membrane</keyword>
<dbReference type="OrthoDB" id="3141857at2759"/>
<feature type="compositionally biased region" description="Basic and acidic residues" evidence="1">
    <location>
        <begin position="68"/>
        <end position="88"/>
    </location>
</feature>
<gene>
    <name evidence="3" type="ORF">CPELLU_LOCUS6609</name>
</gene>
<sequence>MASGPVGGGFARNRSLLRFLSVDPEIYPLIGVLATITGIAGYMAGRKATSVNNENNVLKATHAYPWQHQHDGEGNEKNDYKYRYHQHGDPSQPAFEAPSAVTEHRIKVTAPKEVFKKIPSIMIAEENSS</sequence>
<keyword evidence="4" id="KW-1185">Reference proteome</keyword>
<protein>
    <submittedName>
        <fullName evidence="3">22464_t:CDS:1</fullName>
    </submittedName>
</protein>
<evidence type="ECO:0000313" key="4">
    <source>
        <dbReference type="Proteomes" id="UP000789759"/>
    </source>
</evidence>
<reference evidence="3" key="1">
    <citation type="submission" date="2021-06" db="EMBL/GenBank/DDBJ databases">
        <authorList>
            <person name="Kallberg Y."/>
            <person name="Tangrot J."/>
            <person name="Rosling A."/>
        </authorList>
    </citation>
    <scope>NUCLEOTIDE SEQUENCE</scope>
    <source>
        <strain evidence="3">FL966</strain>
    </source>
</reference>
<feature type="transmembrane region" description="Helical" evidence="2">
    <location>
        <begin position="26"/>
        <end position="45"/>
    </location>
</feature>
<feature type="region of interest" description="Disordered" evidence="1">
    <location>
        <begin position="63"/>
        <end position="101"/>
    </location>
</feature>
<proteinExistence type="predicted"/>
<keyword evidence="2" id="KW-0812">Transmembrane</keyword>
<dbReference type="PANTHER" id="PTHR40466">
    <property type="entry name" value="EXPRESSED PROTEIN"/>
    <property type="match status" value="1"/>
</dbReference>